<comment type="caution">
    <text evidence="5">The sequence shown here is derived from an EMBL/GenBank/DDBJ whole genome shotgun (WGS) entry which is preliminary data.</text>
</comment>
<dbReference type="GO" id="GO:0046872">
    <property type="term" value="F:metal ion binding"/>
    <property type="evidence" value="ECO:0007669"/>
    <property type="project" value="UniProtKB-KW"/>
</dbReference>
<dbReference type="SUPFAM" id="SSF49503">
    <property type="entry name" value="Cupredoxins"/>
    <property type="match status" value="1"/>
</dbReference>
<evidence type="ECO:0000256" key="2">
    <source>
        <dbReference type="ARBA" id="ARBA00023008"/>
    </source>
</evidence>
<dbReference type="InterPro" id="IPR028871">
    <property type="entry name" value="BlueCu_1_BS"/>
</dbReference>
<dbReference type="EMBL" id="CM029039">
    <property type="protein sequence ID" value="KAG2643950.1"/>
    <property type="molecule type" value="Genomic_DNA"/>
</dbReference>
<keyword evidence="2" id="KW-0186">Copper</keyword>
<dbReference type="AlphaFoldDB" id="A0A8T0W8E8"/>
<dbReference type="Gene3D" id="2.60.40.420">
    <property type="entry name" value="Cupredoxins - blue copper proteins"/>
    <property type="match status" value="1"/>
</dbReference>
<dbReference type="PROSITE" id="PS00196">
    <property type="entry name" value="COPPER_BLUE"/>
    <property type="match status" value="1"/>
</dbReference>
<accession>A0A8T0W8E8</accession>
<evidence type="ECO:0000313" key="6">
    <source>
        <dbReference type="Proteomes" id="UP000823388"/>
    </source>
</evidence>
<keyword evidence="6" id="KW-1185">Reference proteome</keyword>
<evidence type="ECO:0000313" key="5">
    <source>
        <dbReference type="EMBL" id="KAG2643950.1"/>
    </source>
</evidence>
<sequence>MNFLFESILKVRARERALSSYKWTKMLSNTKTSRQPARSFTEMAPNNASRALVAALLAAGCAALASSATTHTVGGVHSWMTGVDYAAWASDKTFVVGDQLLFSYVRTDHTVTEVSRSGYDACSGGDARSEDNNSGLTTVTLATPGAHYFICVVPDHCASGMRLAVNVSAAPSSGAAATASGAAGGALQVPVTVPVVVAAAATGALTKLALL</sequence>
<dbReference type="CDD" id="cd04216">
    <property type="entry name" value="Phytocyanin"/>
    <property type="match status" value="1"/>
</dbReference>
<dbReference type="InterPro" id="IPR008972">
    <property type="entry name" value="Cupredoxin"/>
</dbReference>
<dbReference type="Proteomes" id="UP000823388">
    <property type="component" value="Chromosome 2K"/>
</dbReference>
<name>A0A8T0W8E8_PANVG</name>
<dbReference type="PROSITE" id="PS51485">
    <property type="entry name" value="PHYTOCYANIN"/>
    <property type="match status" value="1"/>
</dbReference>
<dbReference type="InterPro" id="IPR039391">
    <property type="entry name" value="Phytocyanin-like"/>
</dbReference>
<protein>
    <recommendedName>
        <fullName evidence="4">Phytocyanin domain-containing protein</fullName>
    </recommendedName>
</protein>
<evidence type="ECO:0000256" key="1">
    <source>
        <dbReference type="ARBA" id="ARBA00022723"/>
    </source>
</evidence>
<feature type="domain" description="Phytocyanin" evidence="4">
    <location>
        <begin position="69"/>
        <end position="169"/>
    </location>
</feature>
<dbReference type="GO" id="GO:0005886">
    <property type="term" value="C:plasma membrane"/>
    <property type="evidence" value="ECO:0007669"/>
    <property type="project" value="TreeGrafter"/>
</dbReference>
<proteinExistence type="predicted"/>
<dbReference type="Pfam" id="PF02298">
    <property type="entry name" value="Cu_bind_like"/>
    <property type="match status" value="1"/>
</dbReference>
<organism evidence="5 6">
    <name type="scientific">Panicum virgatum</name>
    <name type="common">Blackwell switchgrass</name>
    <dbReference type="NCBI Taxonomy" id="38727"/>
    <lineage>
        <taxon>Eukaryota</taxon>
        <taxon>Viridiplantae</taxon>
        <taxon>Streptophyta</taxon>
        <taxon>Embryophyta</taxon>
        <taxon>Tracheophyta</taxon>
        <taxon>Spermatophyta</taxon>
        <taxon>Magnoliopsida</taxon>
        <taxon>Liliopsida</taxon>
        <taxon>Poales</taxon>
        <taxon>Poaceae</taxon>
        <taxon>PACMAD clade</taxon>
        <taxon>Panicoideae</taxon>
        <taxon>Panicodae</taxon>
        <taxon>Paniceae</taxon>
        <taxon>Panicinae</taxon>
        <taxon>Panicum</taxon>
        <taxon>Panicum sect. Hiantes</taxon>
    </lineage>
</organism>
<gene>
    <name evidence="5" type="ORF">PVAP13_2KG365500</name>
</gene>
<dbReference type="InterPro" id="IPR003245">
    <property type="entry name" value="Phytocyanin_dom"/>
</dbReference>
<reference evidence="5" key="1">
    <citation type="submission" date="2020-05" db="EMBL/GenBank/DDBJ databases">
        <title>WGS assembly of Panicum virgatum.</title>
        <authorList>
            <person name="Lovell J.T."/>
            <person name="Jenkins J."/>
            <person name="Shu S."/>
            <person name="Juenger T.E."/>
            <person name="Schmutz J."/>
        </authorList>
    </citation>
    <scope>NUCLEOTIDE SEQUENCE</scope>
    <source>
        <strain evidence="5">AP13</strain>
    </source>
</reference>
<dbReference type="PANTHER" id="PTHR33021">
    <property type="entry name" value="BLUE COPPER PROTEIN"/>
    <property type="match status" value="1"/>
</dbReference>
<dbReference type="FunFam" id="2.60.40.420:FF:000003">
    <property type="entry name" value="Blue copper"/>
    <property type="match status" value="1"/>
</dbReference>
<evidence type="ECO:0000256" key="3">
    <source>
        <dbReference type="ARBA" id="ARBA00023180"/>
    </source>
</evidence>
<dbReference type="GO" id="GO:0009055">
    <property type="term" value="F:electron transfer activity"/>
    <property type="evidence" value="ECO:0007669"/>
    <property type="project" value="InterPro"/>
</dbReference>
<keyword evidence="3" id="KW-0325">Glycoprotein</keyword>
<evidence type="ECO:0000259" key="4">
    <source>
        <dbReference type="PROSITE" id="PS51485"/>
    </source>
</evidence>
<dbReference type="PANTHER" id="PTHR33021:SF198">
    <property type="entry name" value="PHYTOCYANIN DOMAIN-CONTAINING PROTEIN"/>
    <property type="match status" value="1"/>
</dbReference>
<keyword evidence="1" id="KW-0479">Metal-binding</keyword>